<dbReference type="SUPFAM" id="SSF110857">
    <property type="entry name" value="Gamma-glutamyl cyclotransferase-like"/>
    <property type="match status" value="1"/>
</dbReference>
<dbReference type="KEGG" id="fpf:DCC35_13340"/>
<dbReference type="RefSeq" id="WP_137091253.1">
    <property type="nucleotide sequence ID" value="NZ_CP028923.1"/>
</dbReference>
<dbReference type="InterPro" id="IPR036568">
    <property type="entry name" value="GGCT-like_sf"/>
</dbReference>
<dbReference type="InterPro" id="IPR013024">
    <property type="entry name" value="GGCT-like"/>
</dbReference>
<keyword evidence="3" id="KW-1185">Reference proteome</keyword>
<evidence type="ECO:0000313" key="3">
    <source>
        <dbReference type="Proteomes" id="UP000298616"/>
    </source>
</evidence>
<dbReference type="Gene3D" id="3.10.490.10">
    <property type="entry name" value="Gamma-glutamyl cyclotransferase-like"/>
    <property type="match status" value="1"/>
</dbReference>
<sequence>MNKLFAYGTLLEVPIQEKLFSRILKGKKDSLTGFRKSNIHCLENIDGEEIYSTYPAISKSGSNNEVLEGYLYELTDKELKIADKYEGLEYQRISILTNNGHQAYVYIKKPD</sequence>
<accession>A0A4D7JTZ5</accession>
<evidence type="ECO:0000259" key="1">
    <source>
        <dbReference type="Pfam" id="PF06094"/>
    </source>
</evidence>
<dbReference type="AlphaFoldDB" id="A0A4D7JTZ5"/>
<reference evidence="2 3" key="1">
    <citation type="submission" date="2018-04" db="EMBL/GenBank/DDBJ databases">
        <title>Complete genome uncultured novel isolate.</title>
        <authorList>
            <person name="Merlino G."/>
        </authorList>
    </citation>
    <scope>NUCLEOTIDE SEQUENCE [LARGE SCALE GENOMIC DNA]</scope>
    <source>
        <strain evidence="3">R1DC9</strain>
    </source>
</reference>
<dbReference type="CDD" id="cd06661">
    <property type="entry name" value="GGCT_like"/>
    <property type="match status" value="1"/>
</dbReference>
<dbReference type="OrthoDB" id="9798388at2"/>
<protein>
    <recommendedName>
        <fullName evidence="1">Gamma-glutamylcyclotransferase AIG2-like domain-containing protein</fullName>
    </recommendedName>
</protein>
<proteinExistence type="predicted"/>
<organism evidence="2 3">
    <name type="scientific">Mangrovivirga cuniculi</name>
    <dbReference type="NCBI Taxonomy" id="2715131"/>
    <lineage>
        <taxon>Bacteria</taxon>
        <taxon>Pseudomonadati</taxon>
        <taxon>Bacteroidota</taxon>
        <taxon>Cytophagia</taxon>
        <taxon>Cytophagales</taxon>
        <taxon>Mangrovivirgaceae</taxon>
        <taxon>Mangrovivirga</taxon>
    </lineage>
</organism>
<gene>
    <name evidence="2" type="ORF">DCC35_13340</name>
</gene>
<name>A0A4D7JTZ5_9BACT</name>
<dbReference type="Pfam" id="PF06094">
    <property type="entry name" value="GGACT"/>
    <property type="match status" value="1"/>
</dbReference>
<dbReference type="EMBL" id="CP028923">
    <property type="protein sequence ID" value="QCK15656.1"/>
    <property type="molecule type" value="Genomic_DNA"/>
</dbReference>
<dbReference type="InterPro" id="IPR009288">
    <property type="entry name" value="AIG2-like_dom"/>
</dbReference>
<feature type="domain" description="Gamma-glutamylcyclotransferase AIG2-like" evidence="1">
    <location>
        <begin position="4"/>
        <end position="108"/>
    </location>
</feature>
<dbReference type="Proteomes" id="UP000298616">
    <property type="component" value="Chromosome"/>
</dbReference>
<evidence type="ECO:0000313" key="2">
    <source>
        <dbReference type="EMBL" id="QCK15656.1"/>
    </source>
</evidence>